<evidence type="ECO:0000256" key="5">
    <source>
        <dbReference type="SAM" id="SignalP"/>
    </source>
</evidence>
<protein>
    <submittedName>
        <fullName evidence="7">ABC-type glycine betaine transport, periplasmic subunit</fullName>
    </submittedName>
</protein>
<accession>Q315C0</accession>
<feature type="chain" id="PRO_5004220061" evidence="5">
    <location>
        <begin position="21"/>
        <end position="279"/>
    </location>
</feature>
<evidence type="ECO:0000256" key="4">
    <source>
        <dbReference type="ARBA" id="ARBA00023136"/>
    </source>
</evidence>
<evidence type="ECO:0000313" key="8">
    <source>
        <dbReference type="Proteomes" id="UP000002710"/>
    </source>
</evidence>
<dbReference type="HOGENOM" id="CLU_008673_1_0_7"/>
<dbReference type="Pfam" id="PF04069">
    <property type="entry name" value="OpuAC"/>
    <property type="match status" value="1"/>
</dbReference>
<dbReference type="PANTHER" id="PTHR47737">
    <property type="entry name" value="GLYCINE BETAINE/PROLINE BETAINE TRANSPORT SYSTEM PERMEASE PROTEIN PROW"/>
    <property type="match status" value="1"/>
</dbReference>
<dbReference type="eggNOG" id="COG2113">
    <property type="taxonomic scope" value="Bacteria"/>
</dbReference>
<dbReference type="Gene3D" id="3.10.105.10">
    <property type="entry name" value="Dipeptide-binding Protein, Domain 3"/>
    <property type="match status" value="2"/>
</dbReference>
<sequence length="279" mass="30696">MKKILFALMLSLVVATPAWAASKGKVNLAYVEWDCATASTNLAKAALEDMGYEVEITPVGAAAMWMAVSTGDMDGMVTAWLPVTHGDYLKKVGNKVEDLGTIVGGARLGWAVPEYVTVQSIAELNVNADKFDGKIIGIDPGAGLMKLSEEVMDAYGLDKMELVEGSGATMTAALSDAIRRDKWVVVTAWSPHWMFGKWKLRYLEDPKGVLGEAEHINTVVRAGLKADKPEVYAFLDNFRYDTPEQLQELMAWNQEGGTPLENARRFMKKYPELVASWKQ</sequence>
<evidence type="ECO:0000256" key="1">
    <source>
        <dbReference type="ARBA" id="ARBA00004236"/>
    </source>
</evidence>
<dbReference type="EMBL" id="CP000112">
    <property type="protein sequence ID" value="ABB37476.1"/>
    <property type="molecule type" value="Genomic_DNA"/>
</dbReference>
<evidence type="ECO:0000256" key="2">
    <source>
        <dbReference type="ARBA" id="ARBA00022448"/>
    </source>
</evidence>
<comment type="subcellular location">
    <subcellularLocation>
        <location evidence="1">Cell membrane</location>
    </subcellularLocation>
</comment>
<dbReference type="PANTHER" id="PTHR47737:SF1">
    <property type="entry name" value="GLYCINE BETAINE_PROLINE BETAINE TRANSPORT SYSTEM PERMEASE PROTEIN PROW"/>
    <property type="match status" value="1"/>
</dbReference>
<dbReference type="GO" id="GO:0043190">
    <property type="term" value="C:ATP-binding cassette (ABC) transporter complex"/>
    <property type="evidence" value="ECO:0007669"/>
    <property type="project" value="InterPro"/>
</dbReference>
<organism evidence="7 8">
    <name type="scientific">Oleidesulfovibrio alaskensis (strain ATCC BAA-1058 / DSM 17464 / G20)</name>
    <name type="common">Desulfovibrio alaskensis</name>
    <dbReference type="NCBI Taxonomy" id="207559"/>
    <lineage>
        <taxon>Bacteria</taxon>
        <taxon>Pseudomonadati</taxon>
        <taxon>Thermodesulfobacteriota</taxon>
        <taxon>Desulfovibrionia</taxon>
        <taxon>Desulfovibrionales</taxon>
        <taxon>Desulfovibrionaceae</taxon>
        <taxon>Oleidesulfovibrio</taxon>
    </lineage>
</organism>
<keyword evidence="2" id="KW-0813">Transport</keyword>
<dbReference type="CDD" id="cd13639">
    <property type="entry name" value="PBP2_OpuAC_like"/>
    <property type="match status" value="1"/>
</dbReference>
<gene>
    <name evidence="7" type="ordered locus">Dde_0675</name>
</gene>
<dbReference type="KEGG" id="dde:Dde_0675"/>
<dbReference type="SUPFAM" id="SSF53850">
    <property type="entry name" value="Periplasmic binding protein-like II"/>
    <property type="match status" value="1"/>
</dbReference>
<evidence type="ECO:0000313" key="7">
    <source>
        <dbReference type="EMBL" id="ABB37476.1"/>
    </source>
</evidence>
<keyword evidence="4" id="KW-0472">Membrane</keyword>
<dbReference type="AlphaFoldDB" id="Q315C0"/>
<feature type="signal peptide" evidence="5">
    <location>
        <begin position="1"/>
        <end position="20"/>
    </location>
</feature>
<dbReference type="Proteomes" id="UP000002710">
    <property type="component" value="Chromosome"/>
</dbReference>
<evidence type="ECO:0000259" key="6">
    <source>
        <dbReference type="Pfam" id="PF04069"/>
    </source>
</evidence>
<evidence type="ECO:0000256" key="3">
    <source>
        <dbReference type="ARBA" id="ARBA00022475"/>
    </source>
</evidence>
<dbReference type="GO" id="GO:0031460">
    <property type="term" value="P:glycine betaine transport"/>
    <property type="evidence" value="ECO:0007669"/>
    <property type="project" value="TreeGrafter"/>
</dbReference>
<dbReference type="GO" id="GO:0005275">
    <property type="term" value="F:amine transmembrane transporter activity"/>
    <property type="evidence" value="ECO:0007669"/>
    <property type="project" value="TreeGrafter"/>
</dbReference>
<keyword evidence="5" id="KW-0732">Signal</keyword>
<keyword evidence="8" id="KW-1185">Reference proteome</keyword>
<dbReference type="STRING" id="207559.Dde_0675"/>
<dbReference type="RefSeq" id="WP_011366764.1">
    <property type="nucleotide sequence ID" value="NC_007519.1"/>
</dbReference>
<keyword evidence="3" id="KW-1003">Cell membrane</keyword>
<reference evidence="7 8" key="1">
    <citation type="journal article" date="2011" name="J. Bacteriol.">
        <title>Complete genome sequence and updated annotation of Desulfovibrio alaskensis G20.</title>
        <authorList>
            <person name="Hauser L.J."/>
            <person name="Land M.L."/>
            <person name="Brown S.D."/>
            <person name="Larimer F."/>
            <person name="Keller K.L."/>
            <person name="Rapp-Giles B.J."/>
            <person name="Price M.N."/>
            <person name="Lin M."/>
            <person name="Bruce D.C."/>
            <person name="Detter J.C."/>
            <person name="Tapia R."/>
            <person name="Han C.S."/>
            <person name="Goodwin L.A."/>
            <person name="Cheng J.F."/>
            <person name="Pitluck S."/>
            <person name="Copeland A."/>
            <person name="Lucas S."/>
            <person name="Nolan M."/>
            <person name="Lapidus A.L."/>
            <person name="Palumbo A.V."/>
            <person name="Wall J.D."/>
        </authorList>
    </citation>
    <scope>NUCLEOTIDE SEQUENCE [LARGE SCALE GENOMIC DNA]</scope>
    <source>
        <strain evidence="8">ATCC BAA 1058 / DSM 17464 / G20</strain>
    </source>
</reference>
<dbReference type="InterPro" id="IPR007210">
    <property type="entry name" value="ABC_Gly_betaine_transp_sub-bd"/>
</dbReference>
<feature type="domain" description="ABC-type glycine betaine transport system substrate-binding" evidence="6">
    <location>
        <begin position="25"/>
        <end position="269"/>
    </location>
</feature>
<dbReference type="GO" id="GO:0015871">
    <property type="term" value="P:choline transport"/>
    <property type="evidence" value="ECO:0007669"/>
    <property type="project" value="TreeGrafter"/>
</dbReference>
<name>Q315C0_OLEA2</name>
<dbReference type="Gene3D" id="3.40.190.100">
    <property type="entry name" value="Glycine betaine-binding periplasmic protein, domain 2"/>
    <property type="match status" value="1"/>
</dbReference>
<dbReference type="GO" id="GO:0015226">
    <property type="term" value="F:carnitine transmembrane transporter activity"/>
    <property type="evidence" value="ECO:0007669"/>
    <property type="project" value="TreeGrafter"/>
</dbReference>
<proteinExistence type="predicted"/>